<evidence type="ECO:0000313" key="3">
    <source>
        <dbReference type="Proteomes" id="UP000028073"/>
    </source>
</evidence>
<organism evidence="2 3">
    <name type="scientific">Endozoicomonas numazuensis</name>
    <dbReference type="NCBI Taxonomy" id="1137799"/>
    <lineage>
        <taxon>Bacteria</taxon>
        <taxon>Pseudomonadati</taxon>
        <taxon>Pseudomonadota</taxon>
        <taxon>Gammaproteobacteria</taxon>
        <taxon>Oceanospirillales</taxon>
        <taxon>Endozoicomonadaceae</taxon>
        <taxon>Endozoicomonas</taxon>
    </lineage>
</organism>
<gene>
    <name evidence="2" type="ORF">GZ78_15430</name>
</gene>
<accession>A0A081NFJ9</accession>
<dbReference type="RefSeq" id="WP_034837249.1">
    <property type="nucleotide sequence ID" value="NZ_JOKH01000003.1"/>
</dbReference>
<dbReference type="OrthoDB" id="652634at2"/>
<proteinExistence type="predicted"/>
<dbReference type="Proteomes" id="UP000028073">
    <property type="component" value="Unassembled WGS sequence"/>
</dbReference>
<dbReference type="STRING" id="1137799.GZ78_15430"/>
<comment type="caution">
    <text evidence="2">The sequence shown here is derived from an EMBL/GenBank/DDBJ whole genome shotgun (WGS) entry which is preliminary data.</text>
</comment>
<dbReference type="InterPro" id="IPR029058">
    <property type="entry name" value="AB_hydrolase_fold"/>
</dbReference>
<evidence type="ECO:0000259" key="1">
    <source>
        <dbReference type="Pfam" id="PF20408"/>
    </source>
</evidence>
<dbReference type="PANTHER" id="PTHR13136:SF11">
    <property type="entry name" value="TESTIS-EXPRESSED PROTEIN 30"/>
    <property type="match status" value="1"/>
</dbReference>
<dbReference type="GO" id="GO:0016787">
    <property type="term" value="F:hydrolase activity"/>
    <property type="evidence" value="ECO:0007669"/>
    <property type="project" value="UniProtKB-KW"/>
</dbReference>
<evidence type="ECO:0000313" key="2">
    <source>
        <dbReference type="EMBL" id="KEQ17222.1"/>
    </source>
</evidence>
<dbReference type="InterPro" id="IPR026555">
    <property type="entry name" value="NSL3/Tex30"/>
</dbReference>
<keyword evidence="2" id="KW-0378">Hydrolase</keyword>
<protein>
    <submittedName>
        <fullName evidence="2">Alpha/beta hydrolase</fullName>
    </submittedName>
</protein>
<dbReference type="SUPFAM" id="SSF53474">
    <property type="entry name" value="alpha/beta-Hydrolases"/>
    <property type="match status" value="1"/>
</dbReference>
<feature type="domain" description="KANL3/Tex30 alpha/beta hydrolase-like" evidence="1">
    <location>
        <begin position="14"/>
        <end position="207"/>
    </location>
</feature>
<keyword evidence="3" id="KW-1185">Reference proteome</keyword>
<dbReference type="eggNOG" id="COG3571">
    <property type="taxonomic scope" value="Bacteria"/>
</dbReference>
<dbReference type="AlphaFoldDB" id="A0A081NFJ9"/>
<dbReference type="Pfam" id="PF20408">
    <property type="entry name" value="Abhydrolase_11"/>
    <property type="match status" value="1"/>
</dbReference>
<name>A0A081NFJ9_9GAMM</name>
<dbReference type="PANTHER" id="PTHR13136">
    <property type="entry name" value="TESTIS DEVELOPMENT PROTEIN PRTD"/>
    <property type="match status" value="1"/>
</dbReference>
<dbReference type="Gene3D" id="3.40.50.1820">
    <property type="entry name" value="alpha/beta hydrolase"/>
    <property type="match status" value="1"/>
</dbReference>
<reference evidence="2 3" key="1">
    <citation type="submission" date="2014-06" db="EMBL/GenBank/DDBJ databases">
        <title>Whole Genome Sequences of Three Symbiotic Endozoicomonas Bacteria.</title>
        <authorList>
            <person name="Neave M.J."/>
            <person name="Apprill A."/>
            <person name="Voolstra C.R."/>
        </authorList>
    </citation>
    <scope>NUCLEOTIDE SEQUENCE [LARGE SCALE GENOMIC DNA]</scope>
    <source>
        <strain evidence="2 3">DSM 25634</strain>
    </source>
</reference>
<dbReference type="EMBL" id="JOKH01000003">
    <property type="protein sequence ID" value="KEQ17222.1"/>
    <property type="molecule type" value="Genomic_DNA"/>
</dbReference>
<dbReference type="InterPro" id="IPR046879">
    <property type="entry name" value="KANL3/Tex30_Abhydrolase"/>
</dbReference>
<sequence length="210" mass="23369">MNLIWNRAEAGSPLLILAHGAGAAMDSDFMNQVADLMMAGGVSVVRFEFPYMQERRETGKKRPPDRQPKLLQCWQEVIQQVMNEYSGPLFIGGKSMGGRMASLLVSECPDLPLSGVVCLGYPFYAPGKQDKPRTEHLADFPLSMLVVQGSRDAMGDYETVQGYDLSSNIQLHWLEDGNHDLKPRVKSGYSHEQHLVEAADRVAAFIKSRL</sequence>